<name>K1LTX9_CECL9</name>
<accession>K1LTX9</accession>
<evidence type="ECO:0000313" key="1">
    <source>
        <dbReference type="EMBL" id="EKB47594.1"/>
    </source>
</evidence>
<keyword evidence="2" id="KW-1185">Reference proteome</keyword>
<dbReference type="AlphaFoldDB" id="K1LTX9"/>
<comment type="caution">
    <text evidence="1">The sequence shown here is derived from an EMBL/GenBank/DDBJ whole genome shotgun (WGS) entry which is preliminary data.</text>
</comment>
<organism evidence="1 2">
    <name type="scientific">Cecembia lonarensis (strain CCUG 58316 / KCTC 22772 / LW9)</name>
    <dbReference type="NCBI Taxonomy" id="1225176"/>
    <lineage>
        <taxon>Bacteria</taxon>
        <taxon>Pseudomonadati</taxon>
        <taxon>Bacteroidota</taxon>
        <taxon>Cytophagia</taxon>
        <taxon>Cytophagales</taxon>
        <taxon>Cyclobacteriaceae</taxon>
        <taxon>Cecembia</taxon>
    </lineage>
</organism>
<reference evidence="1 2" key="1">
    <citation type="journal article" date="2012" name="J. Bacteriol.">
        <title>Draft Genome Sequence of Cecembia lonarensis Strain LW9T, Isolated from Lonar Lake, a Haloalkaline Lake in India.</title>
        <authorList>
            <person name="Shivaji S."/>
            <person name="Ara S."/>
            <person name="Singh A."/>
            <person name="Pinnaka A.K."/>
        </authorList>
    </citation>
    <scope>NUCLEOTIDE SEQUENCE [LARGE SCALE GENOMIC DNA]</scope>
    <source>
        <strain evidence="1 2">LW9</strain>
    </source>
</reference>
<protein>
    <recommendedName>
        <fullName evidence="3">DUF1566 domain-containing protein</fullName>
    </recommendedName>
</protein>
<dbReference type="RefSeq" id="WP_009186823.1">
    <property type="nucleotide sequence ID" value="NZ_AMGM01000109.1"/>
</dbReference>
<dbReference type="Proteomes" id="UP000004478">
    <property type="component" value="Unassembled WGS sequence"/>
</dbReference>
<gene>
    <name evidence="1" type="ORF">B879_03802</name>
</gene>
<dbReference type="EMBL" id="AMGM01000109">
    <property type="protein sequence ID" value="EKB47594.1"/>
    <property type="molecule type" value="Genomic_DNA"/>
</dbReference>
<evidence type="ECO:0000313" key="2">
    <source>
        <dbReference type="Proteomes" id="UP000004478"/>
    </source>
</evidence>
<proteinExistence type="predicted"/>
<evidence type="ECO:0008006" key="3">
    <source>
        <dbReference type="Google" id="ProtNLM"/>
    </source>
</evidence>
<sequence length="356" mass="39863">MSAMKNFKLRNTLPLWVGMVAMIFFNSACVDLQDNLQEQGIQENIDLTNSELLADQFNPNLRIAAMDWTCEEKCVTPNSTQAFRKRGEAFVYVGPNKKTVSYTIYNTFDEFVVEVNTSTDDFDFRGMLRYTISINGQSFELSNLKVGELGKVTIPLEENYIDCGLMEVSIVQTGYGQRIEINDDYNLVKTCEPVNIDDLKVGDTFQGGNVLRLPNTADLFLPDIDYVLIIAPLIISQNAPWGCEGQVIDFSISGASPTAIIASQCQEEGIAAKLVAELEIEGFTDWELPRGLELPFNLPFGFSKVWTSDQHGGIFWDPDPEINESRYAIAFSKGGTFATEKSKNLQVMAVRRIYLN</sequence>